<evidence type="ECO:0000256" key="3">
    <source>
        <dbReference type="PROSITE-ProRule" id="PRU00221"/>
    </source>
</evidence>
<evidence type="ECO:0000256" key="2">
    <source>
        <dbReference type="ARBA" id="ARBA00022737"/>
    </source>
</evidence>
<keyword evidence="2" id="KW-0677">Repeat</keyword>
<dbReference type="PANTHER" id="PTHR14221">
    <property type="entry name" value="WD REPEAT DOMAIN 44"/>
    <property type="match status" value="1"/>
</dbReference>
<keyword evidence="1 3" id="KW-0853">WD repeat</keyword>
<evidence type="ECO:0000256" key="1">
    <source>
        <dbReference type="ARBA" id="ARBA00022574"/>
    </source>
</evidence>
<sequence length="443" mass="50037">MNVESSHKITQNSEFFDAFENIDDLLDPSESASVCMVSKKPPKEKSSSNSFDIYTRQETQSTYYTSHRSSGRAADLKLPPSLPLYKKSTKPLYARNFTNICLAQEIDLIQTAESKHWIFKFSPDCKALAVAGGSGVICVYEIFPCGSNASQLIASVPSVIMAEHVEAITEINWNSNGLLISSSLDGTVKIWNKYTEHSLCTLECSKRAYSACFHPIYPDYFAVASHDNLLRVMKYPELTSEGFYHVSQKVMSLCYSKNGNFLAAGLERGEVLIYESKIDCKLRLKYKLKCKNRFGLKVLGRKVVGLQFMDDDYILATTNDSRIRLFRFKESLMVQKYKGNLNSKCPIRADLSYDKKFLISGSENGLFYIWNSLRAFEKSLGKNGEFESYDARGVKKPEFSCFAPEKIVKAVKSKYKAETGQKVKYVILSAGSQSNLRVFYSLE</sequence>
<dbReference type="InterPro" id="IPR040324">
    <property type="entry name" value="WDR44/Dgr2"/>
</dbReference>
<dbReference type="PROSITE" id="PS50294">
    <property type="entry name" value="WD_REPEATS_REGION"/>
    <property type="match status" value="1"/>
</dbReference>
<dbReference type="AlphaFoldDB" id="A0AAU9IWJ3"/>
<evidence type="ECO:0000313" key="5">
    <source>
        <dbReference type="Proteomes" id="UP001162131"/>
    </source>
</evidence>
<gene>
    <name evidence="4" type="ORF">BSTOLATCC_MIC18789</name>
</gene>
<keyword evidence="5" id="KW-1185">Reference proteome</keyword>
<feature type="repeat" description="WD" evidence="3">
    <location>
        <begin position="161"/>
        <end position="192"/>
    </location>
</feature>
<dbReference type="Pfam" id="PF00400">
    <property type="entry name" value="WD40"/>
    <property type="match status" value="1"/>
</dbReference>
<evidence type="ECO:0000313" key="4">
    <source>
        <dbReference type="EMBL" id="CAG9317544.1"/>
    </source>
</evidence>
<dbReference type="InterPro" id="IPR036322">
    <property type="entry name" value="WD40_repeat_dom_sf"/>
</dbReference>
<name>A0AAU9IWJ3_9CILI</name>
<dbReference type="InterPro" id="IPR001680">
    <property type="entry name" value="WD40_rpt"/>
</dbReference>
<comment type="caution">
    <text evidence="4">The sequence shown here is derived from an EMBL/GenBank/DDBJ whole genome shotgun (WGS) entry which is preliminary data.</text>
</comment>
<dbReference type="InterPro" id="IPR015943">
    <property type="entry name" value="WD40/YVTN_repeat-like_dom_sf"/>
</dbReference>
<organism evidence="4 5">
    <name type="scientific">Blepharisma stoltei</name>
    <dbReference type="NCBI Taxonomy" id="1481888"/>
    <lineage>
        <taxon>Eukaryota</taxon>
        <taxon>Sar</taxon>
        <taxon>Alveolata</taxon>
        <taxon>Ciliophora</taxon>
        <taxon>Postciliodesmatophora</taxon>
        <taxon>Heterotrichea</taxon>
        <taxon>Heterotrichida</taxon>
        <taxon>Blepharismidae</taxon>
        <taxon>Blepharisma</taxon>
    </lineage>
</organism>
<dbReference type="SUPFAM" id="SSF50978">
    <property type="entry name" value="WD40 repeat-like"/>
    <property type="match status" value="1"/>
</dbReference>
<dbReference type="Proteomes" id="UP001162131">
    <property type="component" value="Unassembled WGS sequence"/>
</dbReference>
<dbReference type="Gene3D" id="2.130.10.10">
    <property type="entry name" value="YVTN repeat-like/Quinoprotein amine dehydrogenase"/>
    <property type="match status" value="1"/>
</dbReference>
<accession>A0AAU9IWJ3</accession>
<dbReference type="SMART" id="SM00320">
    <property type="entry name" value="WD40"/>
    <property type="match status" value="6"/>
</dbReference>
<reference evidence="4" key="1">
    <citation type="submission" date="2021-09" db="EMBL/GenBank/DDBJ databases">
        <authorList>
            <consortium name="AG Swart"/>
            <person name="Singh M."/>
            <person name="Singh A."/>
            <person name="Seah K."/>
            <person name="Emmerich C."/>
        </authorList>
    </citation>
    <scope>NUCLEOTIDE SEQUENCE</scope>
    <source>
        <strain evidence="4">ATCC30299</strain>
    </source>
</reference>
<dbReference type="EMBL" id="CAJZBQ010000018">
    <property type="protein sequence ID" value="CAG9317544.1"/>
    <property type="molecule type" value="Genomic_DNA"/>
</dbReference>
<protein>
    <submittedName>
        <fullName evidence="4">Uncharacterized protein</fullName>
    </submittedName>
</protein>
<proteinExistence type="predicted"/>
<dbReference type="PANTHER" id="PTHR14221:SF0">
    <property type="entry name" value="WD REPEAT-CONTAINING PROTEIN 44"/>
    <property type="match status" value="1"/>
</dbReference>
<dbReference type="PROSITE" id="PS50082">
    <property type="entry name" value="WD_REPEATS_2"/>
    <property type="match status" value="1"/>
</dbReference>